<dbReference type="AlphaFoldDB" id="A0AAW1PLX6"/>
<keyword evidence="2" id="KW-1185">Reference proteome</keyword>
<accession>A0AAW1PLX6</accession>
<reference evidence="1 2" key="1">
    <citation type="journal article" date="2024" name="Nat. Commun.">
        <title>Phylogenomics reveals the evolutionary origins of lichenization in chlorophyte algae.</title>
        <authorList>
            <person name="Puginier C."/>
            <person name="Libourel C."/>
            <person name="Otte J."/>
            <person name="Skaloud P."/>
            <person name="Haon M."/>
            <person name="Grisel S."/>
            <person name="Petersen M."/>
            <person name="Berrin J.G."/>
            <person name="Delaux P.M."/>
            <person name="Dal Grande F."/>
            <person name="Keller J."/>
        </authorList>
    </citation>
    <scope>NUCLEOTIDE SEQUENCE [LARGE SCALE GENOMIC DNA]</scope>
    <source>
        <strain evidence="1 2">SAG 2036</strain>
    </source>
</reference>
<gene>
    <name evidence="1" type="ORF">WJX73_010327</name>
</gene>
<organism evidence="1 2">
    <name type="scientific">Symbiochloris irregularis</name>
    <dbReference type="NCBI Taxonomy" id="706552"/>
    <lineage>
        <taxon>Eukaryota</taxon>
        <taxon>Viridiplantae</taxon>
        <taxon>Chlorophyta</taxon>
        <taxon>core chlorophytes</taxon>
        <taxon>Trebouxiophyceae</taxon>
        <taxon>Trebouxiales</taxon>
        <taxon>Trebouxiaceae</taxon>
        <taxon>Symbiochloris</taxon>
    </lineage>
</organism>
<evidence type="ECO:0000313" key="2">
    <source>
        <dbReference type="Proteomes" id="UP001465755"/>
    </source>
</evidence>
<proteinExistence type="predicted"/>
<dbReference type="Proteomes" id="UP001465755">
    <property type="component" value="Unassembled WGS sequence"/>
</dbReference>
<dbReference type="EMBL" id="JALJOQ010000014">
    <property type="protein sequence ID" value="KAK9810825.1"/>
    <property type="molecule type" value="Genomic_DNA"/>
</dbReference>
<name>A0AAW1PLX6_9CHLO</name>
<comment type="caution">
    <text evidence="1">The sequence shown here is derived from an EMBL/GenBank/DDBJ whole genome shotgun (WGS) entry which is preliminary data.</text>
</comment>
<evidence type="ECO:0000313" key="1">
    <source>
        <dbReference type="EMBL" id="KAK9810825.1"/>
    </source>
</evidence>
<protein>
    <submittedName>
        <fullName evidence="1">Uncharacterized protein</fullName>
    </submittedName>
</protein>
<sequence length="209" mass="22915">MPFGFLSCFSAPQVSCESRSLVELCHRVSALLRDAERRSQEKLDEGRAKLQPQRAPSNTIHRPLHQLMAAAVELRLLSLLPPLLDDLRLTAPRLFARDPPVLAPESEPGLSSLVFIAARLKDFAELQALAGALSQLLGSDWALEAANEKLCHARGVPRDLVRLVTSPRVRSRLLSEALGGAEPMSLICRENLDSAESSPVRPGDRRMST</sequence>